<evidence type="ECO:0000256" key="1">
    <source>
        <dbReference type="SAM" id="SignalP"/>
    </source>
</evidence>
<dbReference type="PANTHER" id="PTHR20997">
    <property type="entry name" value="EG:BACR42I17.2 PROTEIN-RELATED"/>
    <property type="match status" value="1"/>
</dbReference>
<dbReference type="InterPro" id="IPR002542">
    <property type="entry name" value="T20D4.11-like_dom"/>
</dbReference>
<dbReference type="OrthoDB" id="6765841at2759"/>
<dbReference type="AlphaFoldDB" id="A0A9N9T5B1"/>
<sequence length="408" mass="46801">MSILEVLIILAGYTTVLFLDHEVDINKETCNSIGGPGTFSKLTQLQHNLPHCVDEHSKGIPINKINVAKIPIYHTSCLGRKAISGCYQPLISASKQCLNITESYLVDIWQNMDKDLIAYTCENEDKVHKYAKEYTAECMNEGILKIQEKCLGLNSNPMSPIRDISQVSCKKLEDAEDCIVDTLSNHCSQDITDVVVSVIKILKTNACSYAPKHRSRRSLHRVVRQLAMSDKMDRIEEHLKTKCIKNGLESKKLEDNVLKMKNCIKEKPIFFVPKHIYIKHIDGCTKEVIKMLKACLPEKYKYLPQLIFNVFDSMISFMYDDFTLISSELTPCLPKLKSEESTTEYNECNRKVTDIVEDELVDTKEKFCERYIHLNECFIAQVKKQCSPSKELTKFEQDYMNAVKRPCE</sequence>
<evidence type="ECO:0000313" key="4">
    <source>
        <dbReference type="Proteomes" id="UP001153709"/>
    </source>
</evidence>
<keyword evidence="4" id="KW-1185">Reference proteome</keyword>
<name>A0A9N9T5B1_DIABA</name>
<gene>
    <name evidence="3" type="ORF">DIABBA_LOCUS7966</name>
</gene>
<dbReference type="Pfam" id="PF01579">
    <property type="entry name" value="DUF19"/>
    <property type="match status" value="1"/>
</dbReference>
<dbReference type="Proteomes" id="UP001153709">
    <property type="component" value="Chromosome 5"/>
</dbReference>
<accession>A0A9N9T5B1</accession>
<dbReference type="Pfam" id="PF07165">
    <property type="entry name" value="DUF1397"/>
    <property type="match status" value="1"/>
</dbReference>
<keyword evidence="1" id="KW-0732">Signal</keyword>
<feature type="chain" id="PRO_5040463437" description="T20D4.11-like domain-containing protein" evidence="1">
    <location>
        <begin position="19"/>
        <end position="408"/>
    </location>
</feature>
<organism evidence="3 4">
    <name type="scientific">Diabrotica balteata</name>
    <name type="common">Banded cucumber beetle</name>
    <dbReference type="NCBI Taxonomy" id="107213"/>
    <lineage>
        <taxon>Eukaryota</taxon>
        <taxon>Metazoa</taxon>
        <taxon>Ecdysozoa</taxon>
        <taxon>Arthropoda</taxon>
        <taxon>Hexapoda</taxon>
        <taxon>Insecta</taxon>
        <taxon>Pterygota</taxon>
        <taxon>Neoptera</taxon>
        <taxon>Endopterygota</taxon>
        <taxon>Coleoptera</taxon>
        <taxon>Polyphaga</taxon>
        <taxon>Cucujiformia</taxon>
        <taxon>Chrysomeloidea</taxon>
        <taxon>Chrysomelidae</taxon>
        <taxon>Galerucinae</taxon>
        <taxon>Diabroticina</taxon>
        <taxon>Diabroticites</taxon>
        <taxon>Diabrotica</taxon>
    </lineage>
</organism>
<evidence type="ECO:0000259" key="2">
    <source>
        <dbReference type="Pfam" id="PF01579"/>
    </source>
</evidence>
<dbReference type="InterPro" id="IPR009832">
    <property type="entry name" value="DUF1397"/>
</dbReference>
<evidence type="ECO:0000313" key="3">
    <source>
        <dbReference type="EMBL" id="CAG9834681.1"/>
    </source>
</evidence>
<feature type="signal peptide" evidence="1">
    <location>
        <begin position="1"/>
        <end position="18"/>
    </location>
</feature>
<feature type="domain" description="T20D4.11-like" evidence="2">
    <location>
        <begin position="314"/>
        <end position="404"/>
    </location>
</feature>
<dbReference type="PANTHER" id="PTHR20997:SF2">
    <property type="entry name" value="EG:BACR42I17.2 PROTEIN-RELATED"/>
    <property type="match status" value="1"/>
</dbReference>
<protein>
    <recommendedName>
        <fullName evidence="2">T20D4.11-like domain-containing protein</fullName>
    </recommendedName>
</protein>
<proteinExistence type="predicted"/>
<dbReference type="EMBL" id="OU898280">
    <property type="protein sequence ID" value="CAG9834681.1"/>
    <property type="molecule type" value="Genomic_DNA"/>
</dbReference>
<reference evidence="3" key="1">
    <citation type="submission" date="2022-01" db="EMBL/GenBank/DDBJ databases">
        <authorList>
            <person name="King R."/>
        </authorList>
    </citation>
    <scope>NUCLEOTIDE SEQUENCE</scope>
</reference>